<comment type="caution">
    <text evidence="1">The sequence shown here is derived from an EMBL/GenBank/DDBJ whole genome shotgun (WGS) entry which is preliminary data.</text>
</comment>
<accession>A0A7K6TLX0</accession>
<dbReference type="SUPFAM" id="SSF48452">
    <property type="entry name" value="TPR-like"/>
    <property type="match status" value="1"/>
</dbReference>
<dbReference type="AlphaFoldDB" id="A0A7K6TLX0"/>
<feature type="non-terminal residue" evidence="1">
    <location>
        <position position="1"/>
    </location>
</feature>
<keyword evidence="2" id="KW-1185">Reference proteome</keyword>
<dbReference type="Gene3D" id="1.25.40.10">
    <property type="entry name" value="Tetratricopeptide repeat domain"/>
    <property type="match status" value="1"/>
</dbReference>
<gene>
    <name evidence="1" type="primary">Ttc5</name>
    <name evidence="1" type="ORF">CALNIC_R15512</name>
</gene>
<name>A0A7K6TLX0_CALNI</name>
<proteinExistence type="predicted"/>
<organism evidence="1 2">
    <name type="scientific">Caloenas nicobarica</name>
    <name type="common">Nicobar pigeon</name>
    <dbReference type="NCBI Taxonomy" id="187106"/>
    <lineage>
        <taxon>Eukaryota</taxon>
        <taxon>Metazoa</taxon>
        <taxon>Chordata</taxon>
        <taxon>Craniata</taxon>
        <taxon>Vertebrata</taxon>
        <taxon>Euteleostomi</taxon>
        <taxon>Archelosauria</taxon>
        <taxon>Archosauria</taxon>
        <taxon>Dinosauria</taxon>
        <taxon>Saurischia</taxon>
        <taxon>Theropoda</taxon>
        <taxon>Coelurosauria</taxon>
        <taxon>Aves</taxon>
        <taxon>Neognathae</taxon>
        <taxon>Neoaves</taxon>
        <taxon>Columbimorphae</taxon>
        <taxon>Columbiformes</taxon>
        <taxon>Columbidae</taxon>
        <taxon>Caloenas</taxon>
    </lineage>
</organism>
<evidence type="ECO:0000313" key="2">
    <source>
        <dbReference type="Proteomes" id="UP000546235"/>
    </source>
</evidence>
<dbReference type="InterPro" id="IPR011990">
    <property type="entry name" value="TPR-like_helical_dom_sf"/>
</dbReference>
<dbReference type="EMBL" id="VZSB01003610">
    <property type="protein sequence ID" value="NWX10856.1"/>
    <property type="molecule type" value="Genomic_DNA"/>
</dbReference>
<protein>
    <submittedName>
        <fullName evidence="1">TTC5 protein</fullName>
    </submittedName>
</protein>
<sequence length="103" mass="11166">VLGNAYVSLFFAGGQNPQDAQRALGAYAQAVRPPPGAPQPISALRQLLQYQERFGAALDGLSRAAALAPGWAEPRRRHAHLLDFLERLRAALANRVRGAWPRG</sequence>
<dbReference type="Proteomes" id="UP000546235">
    <property type="component" value="Unassembled WGS sequence"/>
</dbReference>
<evidence type="ECO:0000313" key="1">
    <source>
        <dbReference type="EMBL" id="NWX10856.1"/>
    </source>
</evidence>
<reference evidence="1 2" key="1">
    <citation type="submission" date="2019-09" db="EMBL/GenBank/DDBJ databases">
        <title>Bird 10,000 Genomes (B10K) Project - Family phase.</title>
        <authorList>
            <person name="Zhang G."/>
        </authorList>
    </citation>
    <scope>NUCLEOTIDE SEQUENCE [LARGE SCALE GENOMIC DNA]</scope>
    <source>
        <strain evidence="1">OUT-0007</strain>
        <tissue evidence="1">Blood</tissue>
    </source>
</reference>
<feature type="non-terminal residue" evidence="1">
    <location>
        <position position="103"/>
    </location>
</feature>